<dbReference type="OrthoDB" id="10288840at2759"/>
<gene>
    <name evidence="2" type="ORF">S7711_10889</name>
</gene>
<evidence type="ECO:0000313" key="2">
    <source>
        <dbReference type="EMBL" id="KEY67060.1"/>
    </source>
</evidence>
<sequence length="268" mass="29536">MPRTPTSRTGSEAPRNSHPKRRRDDHDGRQDADAMGEGTPSDLQDLSNLHHRIQQNGAVMPPMPVLCHEMAEIARELLHISNRMIERTSERRDLNPRLSPPDSDTSSDEDEGGVDVCLDIAAVMMVLAGYQKFYDLLGAVCARLRTASTQSRIGRLVTTEPPQHESEFGRDGSAGRVLRVAELLGGILDRFARGQEHLTAALNVEFMNQASSGDSNDRMEDVEMSRSADGGPFGRGVMDLLEAVEDRNATLSSQVATIKRRAEEMDTE</sequence>
<dbReference type="Proteomes" id="UP000028045">
    <property type="component" value="Unassembled WGS sequence"/>
</dbReference>
<evidence type="ECO:0000313" key="3">
    <source>
        <dbReference type="Proteomes" id="UP000028045"/>
    </source>
</evidence>
<feature type="region of interest" description="Disordered" evidence="1">
    <location>
        <begin position="1"/>
        <end position="44"/>
    </location>
</feature>
<name>A0A084AP31_STACB</name>
<reference evidence="2 3" key="1">
    <citation type="journal article" date="2014" name="BMC Genomics">
        <title>Comparative genome sequencing reveals chemotype-specific gene clusters in the toxigenic black mold Stachybotrys.</title>
        <authorList>
            <person name="Semeiks J."/>
            <person name="Borek D."/>
            <person name="Otwinowski Z."/>
            <person name="Grishin N.V."/>
        </authorList>
    </citation>
    <scope>NUCLEOTIDE SEQUENCE [LARGE SCALE GENOMIC DNA]</scope>
    <source>
        <strain evidence="3">CBS 109288 / IBT 7711</strain>
    </source>
</reference>
<feature type="compositionally biased region" description="Basic and acidic residues" evidence="1">
    <location>
        <begin position="215"/>
        <end position="226"/>
    </location>
</feature>
<dbReference type="AlphaFoldDB" id="A0A084AP31"/>
<feature type="region of interest" description="Disordered" evidence="1">
    <location>
        <begin position="88"/>
        <end position="112"/>
    </location>
</feature>
<keyword evidence="3" id="KW-1185">Reference proteome</keyword>
<feature type="compositionally biased region" description="Basic and acidic residues" evidence="1">
    <location>
        <begin position="22"/>
        <end position="32"/>
    </location>
</feature>
<proteinExistence type="predicted"/>
<accession>A0A084AP31</accession>
<evidence type="ECO:0000256" key="1">
    <source>
        <dbReference type="SAM" id="MobiDB-lite"/>
    </source>
</evidence>
<feature type="region of interest" description="Disordered" evidence="1">
    <location>
        <begin position="210"/>
        <end position="233"/>
    </location>
</feature>
<feature type="compositionally biased region" description="Polar residues" evidence="1">
    <location>
        <begin position="1"/>
        <end position="10"/>
    </location>
</feature>
<dbReference type="HOGENOM" id="CLU_1038908_0_0_1"/>
<dbReference type="EMBL" id="KL648635">
    <property type="protein sequence ID" value="KEY67060.1"/>
    <property type="molecule type" value="Genomic_DNA"/>
</dbReference>
<organism evidence="2 3">
    <name type="scientific">Stachybotrys chartarum (strain CBS 109288 / IBT 7711)</name>
    <name type="common">Toxic black mold</name>
    <name type="synonym">Stilbospora chartarum</name>
    <dbReference type="NCBI Taxonomy" id="1280523"/>
    <lineage>
        <taxon>Eukaryota</taxon>
        <taxon>Fungi</taxon>
        <taxon>Dikarya</taxon>
        <taxon>Ascomycota</taxon>
        <taxon>Pezizomycotina</taxon>
        <taxon>Sordariomycetes</taxon>
        <taxon>Hypocreomycetidae</taxon>
        <taxon>Hypocreales</taxon>
        <taxon>Stachybotryaceae</taxon>
        <taxon>Stachybotrys</taxon>
    </lineage>
</organism>
<protein>
    <submittedName>
        <fullName evidence="2">Uncharacterized protein</fullName>
    </submittedName>
</protein>